<accession>A0A1D1V348</accession>
<keyword evidence="2" id="KW-1133">Transmembrane helix</keyword>
<name>A0A1D1V348_RAMVA</name>
<comment type="caution">
    <text evidence="3">The sequence shown here is derived from an EMBL/GenBank/DDBJ whole genome shotgun (WGS) entry which is preliminary data.</text>
</comment>
<feature type="transmembrane region" description="Helical" evidence="2">
    <location>
        <begin position="54"/>
        <end position="73"/>
    </location>
</feature>
<feature type="region of interest" description="Disordered" evidence="1">
    <location>
        <begin position="1"/>
        <end position="25"/>
    </location>
</feature>
<reference evidence="3 4" key="1">
    <citation type="journal article" date="2016" name="Nat. Commun.">
        <title>Extremotolerant tardigrade genome and improved radiotolerance of human cultured cells by tardigrade-unique protein.</title>
        <authorList>
            <person name="Hashimoto T."/>
            <person name="Horikawa D.D."/>
            <person name="Saito Y."/>
            <person name="Kuwahara H."/>
            <person name="Kozuka-Hata H."/>
            <person name="Shin-I T."/>
            <person name="Minakuchi Y."/>
            <person name="Ohishi K."/>
            <person name="Motoyama A."/>
            <person name="Aizu T."/>
            <person name="Enomoto A."/>
            <person name="Kondo K."/>
            <person name="Tanaka S."/>
            <person name="Hara Y."/>
            <person name="Koshikawa S."/>
            <person name="Sagara H."/>
            <person name="Miura T."/>
            <person name="Yokobori S."/>
            <person name="Miyagawa K."/>
            <person name="Suzuki Y."/>
            <person name="Kubo T."/>
            <person name="Oyama M."/>
            <person name="Kohara Y."/>
            <person name="Fujiyama A."/>
            <person name="Arakawa K."/>
            <person name="Katayama T."/>
            <person name="Toyoda A."/>
            <person name="Kunieda T."/>
        </authorList>
    </citation>
    <scope>NUCLEOTIDE SEQUENCE [LARGE SCALE GENOMIC DNA]</scope>
    <source>
        <strain evidence="3 4">YOKOZUNA-1</strain>
    </source>
</reference>
<dbReference type="AlphaFoldDB" id="A0A1D1V348"/>
<feature type="transmembrane region" description="Helical" evidence="2">
    <location>
        <begin position="155"/>
        <end position="179"/>
    </location>
</feature>
<organism evidence="3 4">
    <name type="scientific">Ramazzottius varieornatus</name>
    <name type="common">Water bear</name>
    <name type="synonym">Tardigrade</name>
    <dbReference type="NCBI Taxonomy" id="947166"/>
    <lineage>
        <taxon>Eukaryota</taxon>
        <taxon>Metazoa</taxon>
        <taxon>Ecdysozoa</taxon>
        <taxon>Tardigrada</taxon>
        <taxon>Eutardigrada</taxon>
        <taxon>Parachela</taxon>
        <taxon>Hypsibioidea</taxon>
        <taxon>Ramazzottiidae</taxon>
        <taxon>Ramazzottius</taxon>
    </lineage>
</organism>
<evidence type="ECO:0000313" key="3">
    <source>
        <dbReference type="EMBL" id="GAU96141.1"/>
    </source>
</evidence>
<keyword evidence="2" id="KW-0472">Membrane</keyword>
<evidence type="ECO:0000313" key="4">
    <source>
        <dbReference type="Proteomes" id="UP000186922"/>
    </source>
</evidence>
<dbReference type="Proteomes" id="UP000186922">
    <property type="component" value="Unassembled WGS sequence"/>
</dbReference>
<sequence>MDVEIKESVHQNGTDPADHVDPTDTSEMGTIKPLLQNIYVTGASVPRLKSWNSCFIGLSIALGVAQVIVSVLVIVRYTPEEEWLERCFWPMDIWFPEVFGAVIGVILGILCRDLLRKISKSTTASYKATNFQHYQRHYIPWKGAPVISRRKSMPIILVPTLLSFPLFIVSVVSFCYGVRMLTSVDLTGENTDFSSKDHSSFIVCLCIHFFILLAKIAVLVLQIVIPGVIATIANHRFGVMSNYFYPFAVFLNGAEFSKPLLIER</sequence>
<evidence type="ECO:0000256" key="1">
    <source>
        <dbReference type="SAM" id="MobiDB-lite"/>
    </source>
</evidence>
<dbReference type="EMBL" id="BDGG01000003">
    <property type="protein sequence ID" value="GAU96141.1"/>
    <property type="molecule type" value="Genomic_DNA"/>
</dbReference>
<feature type="transmembrane region" description="Helical" evidence="2">
    <location>
        <begin position="199"/>
        <end position="232"/>
    </location>
</feature>
<keyword evidence="2" id="KW-0812">Transmembrane</keyword>
<keyword evidence="4" id="KW-1185">Reference proteome</keyword>
<protein>
    <submittedName>
        <fullName evidence="3">Uncharacterized protein</fullName>
    </submittedName>
</protein>
<dbReference type="OrthoDB" id="10605801at2759"/>
<feature type="transmembrane region" description="Helical" evidence="2">
    <location>
        <begin position="93"/>
        <end position="111"/>
    </location>
</feature>
<evidence type="ECO:0000256" key="2">
    <source>
        <dbReference type="SAM" id="Phobius"/>
    </source>
</evidence>
<gene>
    <name evidence="3" type="primary">RvY_07629-1</name>
    <name evidence="3" type="synonym">RvY_07629.1</name>
    <name evidence="3" type="ORF">RvY_07629</name>
</gene>
<proteinExistence type="predicted"/>